<feature type="region of interest" description="Disordered" evidence="3">
    <location>
        <begin position="1"/>
        <end position="107"/>
    </location>
</feature>
<reference evidence="5 6" key="1">
    <citation type="journal article" date="2018" name="Mol. Biol. Evol.">
        <title>Broad Genomic Sampling Reveals a Smut Pathogenic Ancestry of the Fungal Clade Ustilaginomycotina.</title>
        <authorList>
            <person name="Kijpornyongpan T."/>
            <person name="Mondo S.J."/>
            <person name="Barry K."/>
            <person name="Sandor L."/>
            <person name="Lee J."/>
            <person name="Lipzen A."/>
            <person name="Pangilinan J."/>
            <person name="LaButti K."/>
            <person name="Hainaut M."/>
            <person name="Henrissat B."/>
            <person name="Grigoriev I.V."/>
            <person name="Spatafora J.W."/>
            <person name="Aime M.C."/>
        </authorList>
    </citation>
    <scope>NUCLEOTIDE SEQUENCE [LARGE SCALE GENOMIC DNA]</scope>
    <source>
        <strain evidence="5 6">MCA 4658</strain>
    </source>
</reference>
<evidence type="ECO:0000256" key="3">
    <source>
        <dbReference type="SAM" id="MobiDB-lite"/>
    </source>
</evidence>
<keyword evidence="2" id="KW-0175">Coiled coil</keyword>
<feature type="compositionally biased region" description="Basic and acidic residues" evidence="3">
    <location>
        <begin position="768"/>
        <end position="778"/>
    </location>
</feature>
<feature type="region of interest" description="Disordered" evidence="3">
    <location>
        <begin position="276"/>
        <end position="337"/>
    </location>
</feature>
<dbReference type="Gene3D" id="1.20.120.330">
    <property type="entry name" value="Nucleotidyltransferases domain 2"/>
    <property type="match status" value="1"/>
</dbReference>
<feature type="compositionally biased region" description="Gly residues" evidence="3">
    <location>
        <begin position="50"/>
        <end position="61"/>
    </location>
</feature>
<feature type="compositionally biased region" description="Polar residues" evidence="3">
    <location>
        <begin position="781"/>
        <end position="790"/>
    </location>
</feature>
<dbReference type="PANTHER" id="PTHR21601:SF0">
    <property type="entry name" value="PROTEIN SPA2-RELATED"/>
    <property type="match status" value="1"/>
</dbReference>
<evidence type="ECO:0000256" key="1">
    <source>
        <dbReference type="ARBA" id="ARBA00022737"/>
    </source>
</evidence>
<dbReference type="Pfam" id="PF23742">
    <property type="entry name" value="VBS_C3G9"/>
    <property type="match status" value="1"/>
</dbReference>
<dbReference type="GO" id="GO:0005078">
    <property type="term" value="F:MAP-kinase scaffold activity"/>
    <property type="evidence" value="ECO:0007669"/>
    <property type="project" value="TreeGrafter"/>
</dbReference>
<feature type="compositionally biased region" description="Basic and acidic residues" evidence="3">
    <location>
        <begin position="229"/>
        <end position="252"/>
    </location>
</feature>
<evidence type="ECO:0000313" key="5">
    <source>
        <dbReference type="EMBL" id="PWN40986.1"/>
    </source>
</evidence>
<dbReference type="InterPro" id="IPR039892">
    <property type="entry name" value="Spa2/Sph1"/>
</dbReference>
<accession>A0A316VTQ7</accession>
<dbReference type="Pfam" id="PF08518">
    <property type="entry name" value="GIT_SHD"/>
    <property type="match status" value="2"/>
</dbReference>
<proteinExistence type="predicted"/>
<dbReference type="PANTHER" id="PTHR21601">
    <property type="entry name" value="SPA2 PROTEIN"/>
    <property type="match status" value="1"/>
</dbReference>
<feature type="domain" description="GIT Spa2 homology (SHD)" evidence="4">
    <location>
        <begin position="192"/>
        <end position="222"/>
    </location>
</feature>
<gene>
    <name evidence="5" type="ORF">IE81DRAFT_348772</name>
</gene>
<dbReference type="SMART" id="SM00555">
    <property type="entry name" value="GIT"/>
    <property type="match status" value="2"/>
</dbReference>
<dbReference type="STRING" id="1522189.A0A316VTQ7"/>
<dbReference type="OrthoDB" id="5588096at2759"/>
<sequence length="1021" mass="110622">MAYPARNGGGPFSPPSPNTMPMTNGPPMGNGFQSGSRNGLASAGMMGRNGSLGGASSGAGSDGSMLSPPNSAMRFNGGFTATSNSMASEPGNSATASDAHRMRRPRPDTEEIKRVGRIHYQELLTFLRSHLAKGQNGPRSNAREKLTRLSKQQFTELSTDVYDELMRRLDRSGNDMPHLAVRDEFHPKRNQARQKLSTLPKTRFKDLSSDVFFELERRFPELRDEFRPDAAEREREEKARVDAEAVAAERSRAPPISAQPSTADVIIPAKSTLVSEDIPLPYSPGGGGRPPDDETSGDTGPRPKKGHSSSYTDHSRDSLASNRDLNGAPDNRSTMYSQASSVGTGFLNGYAGSRATESVASPNLQSSATFGIEKLRSDYEFRIATLNQRLGALETENAELKEEVESTASSARGKLLEANEHRDKAKNLEKELDGLRERHRTLEEQHRQHKDLHEEKHTQLEQTLKALDDLQREHEDLQHEHERQRVASGTGNAAELSEQLDELQRDYAHQEDLVNELRSEVTSLLDEIRQLSSRNDEMMAEKESDLVVVRDLNNQMQSYKRKYETAKTELRALKATSQLFVQPPKADEVMPSTEGGAIADVNLTAFQSSIDELLSAARSKTPGNVLLSMKTVVLASTLVTDDVVRWEAASGGELAPDEREQLGLLKSKASSTLNNLMTACRNHASSQGMSPVSLLDAAASHVSTTIVDLAKLLKVRKASQAETEELEATFAQGSLPNGLRPLHINALAQSNSREAPFSPTTGAPIPDFRARPSLDDRLQPSAANAPSPRTRSGPVMGRYSPVGYRPDIGRKNSQGEGSWQGSRQRTASSSSNSSNAGASANIPAVPPITQEMRQKSYASSTRPSSAANTSAPPSPAALGRSPSGSTQAQTPPSGPLDDSEENWAELRNYIEVQTESIVHAIQSLLSAIREGATGVQLSENLEQITTIVSSIVAISKDNLPTGPRAAEGERILAALLSDCEKLSEMQSKPVFDKATKRTMASASYGVAKGLKALNSLLSPLD</sequence>
<dbReference type="InterPro" id="IPR056439">
    <property type="entry name" value="VBS_C3G9"/>
</dbReference>
<dbReference type="GO" id="GO:0005826">
    <property type="term" value="C:actomyosin contractile ring"/>
    <property type="evidence" value="ECO:0007669"/>
    <property type="project" value="TreeGrafter"/>
</dbReference>
<dbReference type="InterPro" id="IPR013724">
    <property type="entry name" value="GIT_SHD"/>
</dbReference>
<evidence type="ECO:0000313" key="6">
    <source>
        <dbReference type="Proteomes" id="UP000245783"/>
    </source>
</evidence>
<organism evidence="5 6">
    <name type="scientific">Ceraceosorus guamensis</name>
    <dbReference type="NCBI Taxonomy" id="1522189"/>
    <lineage>
        <taxon>Eukaryota</taxon>
        <taxon>Fungi</taxon>
        <taxon>Dikarya</taxon>
        <taxon>Basidiomycota</taxon>
        <taxon>Ustilaginomycotina</taxon>
        <taxon>Exobasidiomycetes</taxon>
        <taxon>Ceraceosorales</taxon>
        <taxon>Ceraceosoraceae</taxon>
        <taxon>Ceraceosorus</taxon>
    </lineage>
</organism>
<feature type="compositionally biased region" description="Polar residues" evidence="3">
    <location>
        <begin position="79"/>
        <end position="96"/>
    </location>
</feature>
<keyword evidence="6" id="KW-1185">Reference proteome</keyword>
<feature type="compositionally biased region" description="Polar residues" evidence="3">
    <location>
        <begin position="751"/>
        <end position="761"/>
    </location>
</feature>
<dbReference type="GO" id="GO:1902716">
    <property type="term" value="C:cell cortex of growing cell tip"/>
    <property type="evidence" value="ECO:0007669"/>
    <property type="project" value="TreeGrafter"/>
</dbReference>
<feature type="compositionally biased region" description="Polar residues" evidence="3">
    <location>
        <begin position="882"/>
        <end position="891"/>
    </location>
</feature>
<name>A0A316VTQ7_9BASI</name>
<feature type="region of interest" description="Disordered" evidence="3">
    <location>
        <begin position="751"/>
        <end position="900"/>
    </location>
</feature>
<feature type="region of interest" description="Disordered" evidence="3">
    <location>
        <begin position="229"/>
        <end position="264"/>
    </location>
</feature>
<dbReference type="AlphaFoldDB" id="A0A316VTQ7"/>
<feature type="compositionally biased region" description="Low complexity" evidence="3">
    <location>
        <begin position="858"/>
        <end position="871"/>
    </location>
</feature>
<dbReference type="InterPro" id="IPR022018">
    <property type="entry name" value="GIT1_C"/>
</dbReference>
<feature type="compositionally biased region" description="Polar residues" evidence="3">
    <location>
        <begin position="308"/>
        <end position="324"/>
    </location>
</feature>
<feature type="compositionally biased region" description="Low complexity" evidence="3">
    <location>
        <begin position="19"/>
        <end position="31"/>
    </location>
</feature>
<dbReference type="GeneID" id="37038166"/>
<protein>
    <recommendedName>
        <fullName evidence="4">GIT Spa2 homology (SHD) domain-containing protein</fullName>
    </recommendedName>
</protein>
<dbReference type="InParanoid" id="A0A316VTQ7"/>
<dbReference type="EMBL" id="KZ819402">
    <property type="protein sequence ID" value="PWN40986.1"/>
    <property type="molecule type" value="Genomic_DNA"/>
</dbReference>
<feature type="domain" description="GIT Spa2 homology (SHD)" evidence="4">
    <location>
        <begin position="142"/>
        <end position="172"/>
    </location>
</feature>
<dbReference type="Pfam" id="PF12205">
    <property type="entry name" value="GIT1_C"/>
    <property type="match status" value="1"/>
</dbReference>
<feature type="compositionally biased region" description="Polar residues" evidence="3">
    <location>
        <begin position="811"/>
        <end position="826"/>
    </location>
</feature>
<dbReference type="Proteomes" id="UP000245783">
    <property type="component" value="Unassembled WGS sequence"/>
</dbReference>
<evidence type="ECO:0000259" key="4">
    <source>
        <dbReference type="SMART" id="SM00555"/>
    </source>
</evidence>
<feature type="compositionally biased region" description="Low complexity" evidence="3">
    <location>
        <begin position="827"/>
        <end position="841"/>
    </location>
</feature>
<evidence type="ECO:0000256" key="2">
    <source>
        <dbReference type="SAM" id="Coils"/>
    </source>
</evidence>
<keyword evidence="1" id="KW-0677">Repeat</keyword>
<dbReference type="RefSeq" id="XP_025368146.1">
    <property type="nucleotide sequence ID" value="XM_025516296.1"/>
</dbReference>
<feature type="coiled-coil region" evidence="2">
    <location>
        <begin position="383"/>
        <end position="576"/>
    </location>
</feature>